<feature type="compositionally biased region" description="Low complexity" evidence="6">
    <location>
        <begin position="804"/>
        <end position="817"/>
    </location>
</feature>
<dbReference type="Proteomes" id="UP000649617">
    <property type="component" value="Unassembled WGS sequence"/>
</dbReference>
<dbReference type="Pfam" id="PF00252">
    <property type="entry name" value="Ribosomal_L16"/>
    <property type="match status" value="1"/>
</dbReference>
<reference evidence="8" key="1">
    <citation type="submission" date="2021-02" db="EMBL/GenBank/DDBJ databases">
        <authorList>
            <person name="Dougan E. K."/>
            <person name="Rhodes N."/>
            <person name="Thang M."/>
            <person name="Chan C."/>
        </authorList>
    </citation>
    <scope>NUCLEOTIDE SEQUENCE</scope>
</reference>
<dbReference type="NCBIfam" id="TIGR01164">
    <property type="entry name" value="rplP_bact"/>
    <property type="match status" value="1"/>
</dbReference>
<feature type="compositionally biased region" description="Pro residues" evidence="6">
    <location>
        <begin position="818"/>
        <end position="839"/>
    </location>
</feature>
<dbReference type="InterPro" id="IPR020798">
    <property type="entry name" value="Ribosomal_uL16_CS"/>
</dbReference>
<dbReference type="OrthoDB" id="422002at2759"/>
<organism evidence="8 9">
    <name type="scientific">Symbiodinium pilosum</name>
    <name type="common">Dinoflagellate</name>
    <dbReference type="NCBI Taxonomy" id="2952"/>
    <lineage>
        <taxon>Eukaryota</taxon>
        <taxon>Sar</taxon>
        <taxon>Alveolata</taxon>
        <taxon>Dinophyceae</taxon>
        <taxon>Suessiales</taxon>
        <taxon>Symbiodiniaceae</taxon>
        <taxon>Symbiodinium</taxon>
    </lineage>
</organism>
<evidence type="ECO:0000256" key="4">
    <source>
        <dbReference type="PROSITE-ProRule" id="PRU00221"/>
    </source>
</evidence>
<dbReference type="InterPro" id="IPR001680">
    <property type="entry name" value="WD40_rpt"/>
</dbReference>
<dbReference type="GO" id="GO:0003735">
    <property type="term" value="F:structural constituent of ribosome"/>
    <property type="evidence" value="ECO:0007669"/>
    <property type="project" value="InterPro"/>
</dbReference>
<keyword evidence="5" id="KW-0862">Zinc</keyword>
<feature type="compositionally biased region" description="Low complexity" evidence="6">
    <location>
        <begin position="134"/>
        <end position="149"/>
    </location>
</feature>
<dbReference type="InterPro" id="IPR015943">
    <property type="entry name" value="WD40/YVTN_repeat-like_dom_sf"/>
</dbReference>
<dbReference type="CDD" id="cd00200">
    <property type="entry name" value="WD40"/>
    <property type="match status" value="1"/>
</dbReference>
<feature type="compositionally biased region" description="Low complexity" evidence="6">
    <location>
        <begin position="405"/>
        <end position="420"/>
    </location>
</feature>
<dbReference type="GO" id="GO:0008270">
    <property type="term" value="F:zinc ion binding"/>
    <property type="evidence" value="ECO:0007669"/>
    <property type="project" value="UniProtKB-KW"/>
</dbReference>
<proteinExistence type="inferred from homology"/>
<evidence type="ECO:0000256" key="6">
    <source>
        <dbReference type="SAM" id="MobiDB-lite"/>
    </source>
</evidence>
<dbReference type="PROSITE" id="PS50103">
    <property type="entry name" value="ZF_C3H1"/>
    <property type="match status" value="1"/>
</dbReference>
<dbReference type="Pfam" id="PF00400">
    <property type="entry name" value="WD40"/>
    <property type="match status" value="4"/>
</dbReference>
<feature type="region of interest" description="Disordered" evidence="6">
    <location>
        <begin position="785"/>
        <end position="844"/>
    </location>
</feature>
<feature type="zinc finger region" description="C3H1-type" evidence="5">
    <location>
        <begin position="189"/>
        <end position="216"/>
    </location>
</feature>
<feature type="repeat" description="WD" evidence="4">
    <location>
        <begin position="1018"/>
        <end position="1059"/>
    </location>
</feature>
<feature type="repeat" description="WD" evidence="4">
    <location>
        <begin position="1059"/>
        <end position="1100"/>
    </location>
</feature>
<dbReference type="Gene3D" id="3.90.1170.10">
    <property type="entry name" value="Ribosomal protein L10e/L16"/>
    <property type="match status" value="1"/>
</dbReference>
<feature type="region of interest" description="Disordered" evidence="6">
    <location>
        <begin position="716"/>
        <end position="759"/>
    </location>
</feature>
<evidence type="ECO:0000256" key="2">
    <source>
        <dbReference type="ARBA" id="ARBA00022980"/>
    </source>
</evidence>
<dbReference type="InterPro" id="IPR047873">
    <property type="entry name" value="Ribosomal_uL16"/>
</dbReference>
<dbReference type="InterPro" id="IPR000114">
    <property type="entry name" value="Ribosomal_uL16_bact-type"/>
</dbReference>
<dbReference type="PROSITE" id="PS00701">
    <property type="entry name" value="RIBOSOMAL_L16_2"/>
    <property type="match status" value="1"/>
</dbReference>
<evidence type="ECO:0000256" key="1">
    <source>
        <dbReference type="ARBA" id="ARBA00008931"/>
    </source>
</evidence>
<evidence type="ECO:0000313" key="8">
    <source>
        <dbReference type="EMBL" id="CAE7316113.1"/>
    </source>
</evidence>
<keyword evidence="2" id="KW-0689">Ribosomal protein</keyword>
<dbReference type="GO" id="GO:1990904">
    <property type="term" value="C:ribonucleoprotein complex"/>
    <property type="evidence" value="ECO:0007669"/>
    <property type="project" value="UniProtKB-KW"/>
</dbReference>
<comment type="caution">
    <text evidence="8">The sequence shown here is derived from an EMBL/GenBank/DDBJ whole genome shotgun (WGS) entry which is preliminary data.</text>
</comment>
<protein>
    <submittedName>
        <fullName evidence="8">RplP protein</fullName>
    </submittedName>
</protein>
<dbReference type="AlphaFoldDB" id="A0A812P3E1"/>
<evidence type="ECO:0000259" key="7">
    <source>
        <dbReference type="PROSITE" id="PS50103"/>
    </source>
</evidence>
<feature type="compositionally biased region" description="Basic residues" evidence="6">
    <location>
        <begin position="724"/>
        <end position="738"/>
    </location>
</feature>
<dbReference type="PROSITE" id="PS50082">
    <property type="entry name" value="WD_REPEATS_2"/>
    <property type="match status" value="4"/>
</dbReference>
<dbReference type="PROSITE" id="PS50294">
    <property type="entry name" value="WD_REPEATS_REGION"/>
    <property type="match status" value="2"/>
</dbReference>
<dbReference type="GO" id="GO:0005840">
    <property type="term" value="C:ribosome"/>
    <property type="evidence" value="ECO:0007669"/>
    <property type="project" value="UniProtKB-KW"/>
</dbReference>
<feature type="region of interest" description="Disordered" evidence="6">
    <location>
        <begin position="134"/>
        <end position="158"/>
    </location>
</feature>
<feature type="domain" description="C3H1-type" evidence="7">
    <location>
        <begin position="189"/>
        <end position="216"/>
    </location>
</feature>
<dbReference type="PRINTS" id="PR00060">
    <property type="entry name" value="RIBOSOMALL16"/>
</dbReference>
<comment type="similarity">
    <text evidence="1">Belongs to the universal ribosomal protein uL16 family.</text>
</comment>
<dbReference type="SUPFAM" id="SSF50978">
    <property type="entry name" value="WD40 repeat-like"/>
    <property type="match status" value="1"/>
</dbReference>
<dbReference type="Gene3D" id="2.130.10.10">
    <property type="entry name" value="YVTN repeat-like/Quinoprotein amine dehydrogenase"/>
    <property type="match status" value="2"/>
</dbReference>
<evidence type="ECO:0000313" key="9">
    <source>
        <dbReference type="Proteomes" id="UP000649617"/>
    </source>
</evidence>
<evidence type="ECO:0000256" key="5">
    <source>
        <dbReference type="PROSITE-ProRule" id="PRU00723"/>
    </source>
</evidence>
<accession>A0A812P3E1</accession>
<dbReference type="InterPro" id="IPR000571">
    <property type="entry name" value="Znf_CCCH"/>
</dbReference>
<dbReference type="SMART" id="SM00320">
    <property type="entry name" value="WD40"/>
    <property type="match status" value="5"/>
</dbReference>
<feature type="repeat" description="WD" evidence="4">
    <location>
        <begin position="939"/>
        <end position="977"/>
    </location>
</feature>
<dbReference type="PANTHER" id="PTHR19879">
    <property type="entry name" value="TRANSCRIPTION INITIATION FACTOR TFIID"/>
    <property type="match status" value="1"/>
</dbReference>
<feature type="repeat" description="WD" evidence="4">
    <location>
        <begin position="977"/>
        <end position="1018"/>
    </location>
</feature>
<keyword evidence="4" id="KW-0853">WD repeat</keyword>
<name>A0A812P3E1_SYMPI</name>
<dbReference type="InterPro" id="IPR036322">
    <property type="entry name" value="WD40_repeat_dom_sf"/>
</dbReference>
<keyword evidence="5" id="KW-0479">Metal-binding</keyword>
<keyword evidence="5" id="KW-0863">Zinc-finger</keyword>
<keyword evidence="3" id="KW-0687">Ribonucleoprotein</keyword>
<evidence type="ECO:0000256" key="3">
    <source>
        <dbReference type="ARBA" id="ARBA00023274"/>
    </source>
</evidence>
<dbReference type="SUPFAM" id="SSF54686">
    <property type="entry name" value="Ribosomal protein L16p/L10e"/>
    <property type="match status" value="1"/>
</dbReference>
<sequence>MSPNWQPHKVYLPQGLASFVVVGEASQENGMASPNSQSSPIHVQAIPLPMGAQMQRDCQAIPLAPAGVPMQRDAQAYPFTAPGAPVMPMRDFQAVPMQGPLHARPMPQEAKAFVVAHPGPNATPLQHEWQAYPMESSSSSPSSMQNENQAYMQGPQRPASQMPLETFEGQVTTPVPPGVPSEGSIGHPELCRRPCFYFAKGCCTNGLDCGYCHAQHGEKAPKLDKRQRMVLQSLPENMLLEMLMSHVQEKAEEKRMTSAMADIMDLWQKRLAYLAVNPPVVSAEDAENLAERYVRNLDKILRRMNISELIALAIRSAKEEQGYVGDLREAKRKAVQRQLFPEAEENQQNWRAVQRALAVKGFSMAATSTNAAYERGADPLQLQLELQSSGRLDGQKAPAGHGSVAPRRAAAPRTAATTSATSAPLTSAALVCIAGVTAALSVRTRATASPVVTQALGDAGAALPPAATTFAGASVAAISATSGAEDSSESKTKRRMLMPKNIKWRKPHKPPVKPWDTNRWKYKGEAWRGNKPYFGKYALQILEEAWINAPNIEACRRMMVRTLRKDGGKVWLRCFPHSAITWRGKETRMGGGKGTIQYWVQSVRPGYILFEVDGCSEETARRAFHYMIKYLPFKAHGHTAVFLHSGLCLSVTYRFRLQRDLRCETVELQPLGAPGMLIRSRIGSFSTAVSLCVGNVFADGNGHNITSTSYVSNGYTRTGTANPVHRHQGRITAGKRSRRGGEGQGTVGAPAPTGGSALLSVPTPIRSTSAPSLPGEALVFEVTTKSPEPRKGAVSPLQHTAASPQPVAQTTQLTQPVPAQPAQPAPPAPQPVSQPPPVLPQTTEVPTEQGIVNHLPWLSEKRTTLLQLLAEWSQSHRVLDDLTDRLRRLGRDRPADQGPCELEPGRLSRLKPLDAWKCAAGKLSARGFAASKDSACFLHKRPVRSVNFSCDGQLLCTSSEDGTARVYELETGRMVKEVDHGTTIWWSDFSRDGSMLCTASDDRSVRVYDCKTWKLLEMFGHGLPAKCASFSPDGQTVATASGDAFVRIFDLECGDEVAKLKHDSWVISVRYSPDGKLLATGSADKWIRVFDATSPVKLVSKRKFIGLVTSVDFSPDSRLICASTTRTEDQTQIIDVESGRREVAIEQDALTVSARPAIRTVSDDCSF</sequence>
<gene>
    <name evidence="8" type="primary">rplP</name>
    <name evidence="8" type="ORF">SPIL2461_LOCUS7260</name>
</gene>
<dbReference type="CDD" id="cd01433">
    <property type="entry name" value="Ribosomal_L16_L10e"/>
    <property type="match status" value="1"/>
</dbReference>
<dbReference type="GO" id="GO:0019843">
    <property type="term" value="F:rRNA binding"/>
    <property type="evidence" value="ECO:0007669"/>
    <property type="project" value="InterPro"/>
</dbReference>
<dbReference type="EMBL" id="CAJNIZ010011170">
    <property type="protein sequence ID" value="CAE7316113.1"/>
    <property type="molecule type" value="Genomic_DNA"/>
</dbReference>
<keyword evidence="9" id="KW-1185">Reference proteome</keyword>
<dbReference type="GO" id="GO:0006412">
    <property type="term" value="P:translation"/>
    <property type="evidence" value="ECO:0007669"/>
    <property type="project" value="InterPro"/>
</dbReference>
<dbReference type="InterPro" id="IPR036920">
    <property type="entry name" value="Ribosomal_uL16_sf"/>
</dbReference>
<feature type="region of interest" description="Disordered" evidence="6">
    <location>
        <begin position="391"/>
        <end position="420"/>
    </location>
</feature>
<dbReference type="InterPro" id="IPR016180">
    <property type="entry name" value="Ribosomal_uL16_dom"/>
</dbReference>
<dbReference type="PANTHER" id="PTHR19879:SF9">
    <property type="entry name" value="TRANSCRIPTION INITIATION FACTOR TFIID SUBUNIT 5"/>
    <property type="match status" value="1"/>
</dbReference>